<evidence type="ECO:0000313" key="3">
    <source>
        <dbReference type="EMBL" id="CAB4179289.1"/>
    </source>
</evidence>
<organism evidence="4">
    <name type="scientific">uncultured Caudovirales phage</name>
    <dbReference type="NCBI Taxonomy" id="2100421"/>
    <lineage>
        <taxon>Viruses</taxon>
        <taxon>Duplodnaviria</taxon>
        <taxon>Heunggongvirae</taxon>
        <taxon>Uroviricota</taxon>
        <taxon>Caudoviricetes</taxon>
        <taxon>Peduoviridae</taxon>
        <taxon>Maltschvirus</taxon>
        <taxon>Maltschvirus maltsch</taxon>
    </lineage>
</organism>
<accession>A0A6J5RAE5</accession>
<dbReference type="EMBL" id="LR796809">
    <property type="protein sequence ID" value="CAB4167321.1"/>
    <property type="molecule type" value="Genomic_DNA"/>
</dbReference>
<reference evidence="4" key="1">
    <citation type="submission" date="2020-05" db="EMBL/GenBank/DDBJ databases">
        <authorList>
            <person name="Chiriac C."/>
            <person name="Salcher M."/>
            <person name="Ghai R."/>
            <person name="Kavagutti S V."/>
        </authorList>
    </citation>
    <scope>NUCLEOTIDE SEQUENCE</scope>
</reference>
<proteinExistence type="predicted"/>
<dbReference type="EMBL" id="LR797494">
    <property type="protein sequence ID" value="CAB4220341.1"/>
    <property type="molecule type" value="Genomic_DNA"/>
</dbReference>
<name>A0A6J5RAE5_9CAUD</name>
<evidence type="ECO:0000313" key="2">
    <source>
        <dbReference type="EMBL" id="CAB4167321.1"/>
    </source>
</evidence>
<gene>
    <name evidence="3" type="ORF">UFOVP1026_53</name>
    <name evidence="4" type="ORF">UFOVP1180_37</name>
    <name evidence="5" type="ORF">UFOVP1629_19</name>
    <name evidence="1" type="ORF">UFOVP527_43</name>
    <name evidence="2" type="ORF">UFOVP855_13</name>
</gene>
<dbReference type="EMBL" id="LR796975">
    <property type="protein sequence ID" value="CAB4179289.1"/>
    <property type="molecule type" value="Genomic_DNA"/>
</dbReference>
<sequence>MGIVMPLIKGAKPGSSGFKKNIKSEINSGKPLNQSLAIAYAQAKKGKNKGKKK</sequence>
<protein>
    <submittedName>
        <fullName evidence="4">Uncharacterized protein</fullName>
    </submittedName>
</protein>
<evidence type="ECO:0000313" key="4">
    <source>
        <dbReference type="EMBL" id="CAB4188584.1"/>
    </source>
</evidence>
<dbReference type="EMBL" id="LR797123">
    <property type="protein sequence ID" value="CAB4188584.1"/>
    <property type="molecule type" value="Genomic_DNA"/>
</dbReference>
<evidence type="ECO:0000313" key="5">
    <source>
        <dbReference type="EMBL" id="CAB4220341.1"/>
    </source>
</evidence>
<dbReference type="EMBL" id="LR796511">
    <property type="protein sequence ID" value="CAB4148999.1"/>
    <property type="molecule type" value="Genomic_DNA"/>
</dbReference>
<evidence type="ECO:0000313" key="1">
    <source>
        <dbReference type="EMBL" id="CAB4148999.1"/>
    </source>
</evidence>